<dbReference type="InterPro" id="IPR027275">
    <property type="entry name" value="PRC-brl_dom"/>
</dbReference>
<accession>A0ABV7GMK9</accession>
<organism evidence="2 3">
    <name type="scientific">Psychromarinibacter halotolerans</name>
    <dbReference type="NCBI Taxonomy" id="1775175"/>
    <lineage>
        <taxon>Bacteria</taxon>
        <taxon>Pseudomonadati</taxon>
        <taxon>Pseudomonadota</taxon>
        <taxon>Alphaproteobacteria</taxon>
        <taxon>Rhodobacterales</taxon>
        <taxon>Paracoccaceae</taxon>
        <taxon>Psychromarinibacter</taxon>
    </lineage>
</organism>
<dbReference type="Pfam" id="PF05239">
    <property type="entry name" value="PRC"/>
    <property type="match status" value="1"/>
</dbReference>
<dbReference type="EMBL" id="JBHRTB010000010">
    <property type="protein sequence ID" value="MFC3141913.1"/>
    <property type="molecule type" value="Genomic_DNA"/>
</dbReference>
<name>A0ABV7GMK9_9RHOB</name>
<comment type="caution">
    <text evidence="2">The sequence shown here is derived from an EMBL/GenBank/DDBJ whole genome shotgun (WGS) entry which is preliminary data.</text>
</comment>
<protein>
    <submittedName>
        <fullName evidence="2">PRC-barrel domain-containing protein</fullName>
    </submittedName>
</protein>
<dbReference type="Gene3D" id="2.30.30.240">
    <property type="entry name" value="PRC-barrel domain"/>
    <property type="match status" value="1"/>
</dbReference>
<dbReference type="Proteomes" id="UP001595632">
    <property type="component" value="Unassembled WGS sequence"/>
</dbReference>
<evidence type="ECO:0000259" key="1">
    <source>
        <dbReference type="Pfam" id="PF05239"/>
    </source>
</evidence>
<gene>
    <name evidence="2" type="ORF">ACFOGP_04295</name>
</gene>
<dbReference type="InterPro" id="IPR011033">
    <property type="entry name" value="PRC_barrel-like_sf"/>
</dbReference>
<dbReference type="RefSeq" id="WP_275631839.1">
    <property type="nucleotide sequence ID" value="NZ_JARGYD010000002.1"/>
</dbReference>
<proteinExistence type="predicted"/>
<evidence type="ECO:0000313" key="2">
    <source>
        <dbReference type="EMBL" id="MFC3141913.1"/>
    </source>
</evidence>
<sequence>MLTRAFILASAVLVQTPATTDDSSDAEVVPAAFSTTVAPDVAPSVEFLPDTALTFTGLDIDALMRAAVIDANDQVVGSVAEVMVSGTGRITDAVVRLTGGPLGLTGERVVISFDDLQVEDAGGDGVEAYIVHAGLEKAAIDAMPRAAF</sequence>
<feature type="domain" description="PRC-barrel" evidence="1">
    <location>
        <begin position="66"/>
        <end position="127"/>
    </location>
</feature>
<dbReference type="SUPFAM" id="SSF50346">
    <property type="entry name" value="PRC-barrel domain"/>
    <property type="match status" value="1"/>
</dbReference>
<evidence type="ECO:0000313" key="3">
    <source>
        <dbReference type="Proteomes" id="UP001595632"/>
    </source>
</evidence>
<keyword evidence="3" id="KW-1185">Reference proteome</keyword>
<reference evidence="3" key="1">
    <citation type="journal article" date="2019" name="Int. J. Syst. Evol. Microbiol.">
        <title>The Global Catalogue of Microorganisms (GCM) 10K type strain sequencing project: providing services to taxonomists for standard genome sequencing and annotation.</title>
        <authorList>
            <consortium name="The Broad Institute Genomics Platform"/>
            <consortium name="The Broad Institute Genome Sequencing Center for Infectious Disease"/>
            <person name="Wu L."/>
            <person name="Ma J."/>
        </authorList>
    </citation>
    <scope>NUCLEOTIDE SEQUENCE [LARGE SCALE GENOMIC DNA]</scope>
    <source>
        <strain evidence="3">KCTC 52366</strain>
    </source>
</reference>